<feature type="transmembrane region" description="Helical" evidence="1">
    <location>
        <begin position="238"/>
        <end position="259"/>
    </location>
</feature>
<gene>
    <name evidence="2" type="ORF">TUM19329_12890</name>
</gene>
<accession>A0A6F8T3E9</accession>
<feature type="transmembrane region" description="Helical" evidence="1">
    <location>
        <begin position="156"/>
        <end position="179"/>
    </location>
</feature>
<feature type="transmembrane region" description="Helical" evidence="1">
    <location>
        <begin position="432"/>
        <end position="453"/>
    </location>
</feature>
<proteinExistence type="predicted"/>
<dbReference type="AlphaFoldDB" id="A0A6F8T3E9"/>
<feature type="transmembrane region" description="Helical" evidence="1">
    <location>
        <begin position="30"/>
        <end position="47"/>
    </location>
</feature>
<name>A0A6F8T3E9_9GAMM</name>
<evidence type="ECO:0000256" key="1">
    <source>
        <dbReference type="SAM" id="Phobius"/>
    </source>
</evidence>
<keyword evidence="1" id="KW-1133">Transmembrane helix</keyword>
<keyword evidence="1" id="KW-0812">Transmembrane</keyword>
<evidence type="ECO:0000313" key="3">
    <source>
        <dbReference type="Proteomes" id="UP000502894"/>
    </source>
</evidence>
<feature type="transmembrane region" description="Helical" evidence="1">
    <location>
        <begin position="59"/>
        <end position="83"/>
    </location>
</feature>
<feature type="transmembrane region" description="Helical" evidence="1">
    <location>
        <begin position="366"/>
        <end position="394"/>
    </location>
</feature>
<organism evidence="2 3">
    <name type="scientific">Legionella antarctica</name>
    <dbReference type="NCBI Taxonomy" id="2708020"/>
    <lineage>
        <taxon>Bacteria</taxon>
        <taxon>Pseudomonadati</taxon>
        <taxon>Pseudomonadota</taxon>
        <taxon>Gammaproteobacteria</taxon>
        <taxon>Legionellales</taxon>
        <taxon>Legionellaceae</taxon>
        <taxon>Legionella</taxon>
    </lineage>
</organism>
<dbReference type="EMBL" id="AP022839">
    <property type="protein sequence ID" value="BCA94928.1"/>
    <property type="molecule type" value="Genomic_DNA"/>
</dbReference>
<protein>
    <recommendedName>
        <fullName evidence="4">Oligosaccharide repeat unit polymerase</fullName>
    </recommendedName>
</protein>
<feature type="transmembrane region" description="Helical" evidence="1">
    <location>
        <begin position="104"/>
        <end position="121"/>
    </location>
</feature>
<keyword evidence="3" id="KW-1185">Reference proteome</keyword>
<dbReference type="KEGG" id="lant:TUM19329_12890"/>
<feature type="transmembrane region" description="Helical" evidence="1">
    <location>
        <begin position="191"/>
        <end position="218"/>
    </location>
</feature>
<keyword evidence="1" id="KW-0472">Membrane</keyword>
<evidence type="ECO:0000313" key="2">
    <source>
        <dbReference type="EMBL" id="BCA94928.1"/>
    </source>
</evidence>
<evidence type="ECO:0008006" key="4">
    <source>
        <dbReference type="Google" id="ProtNLM"/>
    </source>
</evidence>
<feature type="transmembrane region" description="Helical" evidence="1">
    <location>
        <begin position="406"/>
        <end position="426"/>
    </location>
</feature>
<reference evidence="2" key="1">
    <citation type="journal article" date="2020" name="Microbiol. Resour. Announc.">
        <title>Complete Genome Sequence of Novel Psychrotolerant Legionella Strain TUM19329, Isolated from Antarctic Lake Sediment.</title>
        <authorList>
            <person name="Shimada S."/>
            <person name="Nakai R."/>
            <person name="Aoki K."/>
            <person name="Shimoeda N."/>
            <person name="Ohno G."/>
            <person name="Miyazaki Y."/>
            <person name="Kudoh S."/>
            <person name="Imura S."/>
            <person name="Watanabe K."/>
            <person name="Ishii Y."/>
            <person name="Tateda K."/>
        </authorList>
    </citation>
    <scope>NUCLEOTIDE SEQUENCE [LARGE SCALE GENOMIC DNA]</scope>
    <source>
        <strain evidence="2">TUM19329</strain>
    </source>
</reference>
<sequence>MISLSQSALVGQMSAMCMDKPRINGPVHPAGLMVAFWLFICVVYFWGPIHLTPEVSFSTYLFLALHIVFYILGSTVFLQISFFRKSASKASYLSYLPLHHVHNLIFVVLFIGVAGGVISIFCKLSSLEVINFSSIAQLRTLRAQVLLDGGGLQSGYMSAIAFLTYPAGFVGIVATIICYEKIPLISRIMSFLFLIIIVFLALCAGGRSPIMVLFLFIGTSCYVRKKIGKTYTPKSVPLRLTVVSLMILFVIYSSFIWVIRSKEAGLSSDAMINHAEHVWGAHPKDGLLAMSEFLNKPGLTQTVLSSTFYFIQNLSISERLLSSTEDIPAMYGAYQIDLFAAVLRAIPGGGEFLKQGYGKLLNANVYGFFTGAWTGLYIDLGFFSLLAALIWGYFSGKSWLNFKRNPTVLSGITYIFWIYSIFISFVSSPFGFSNSLMIFLWFIFFSLACLLFTRYKAIHKGSA</sequence>
<dbReference type="Proteomes" id="UP000502894">
    <property type="component" value="Chromosome"/>
</dbReference>